<gene>
    <name evidence="6" type="ORF">SAMN05660359_01799</name>
</gene>
<evidence type="ECO:0000256" key="2">
    <source>
        <dbReference type="ARBA" id="ARBA00022448"/>
    </source>
</evidence>
<dbReference type="Proteomes" id="UP000183642">
    <property type="component" value="Unassembled WGS sequence"/>
</dbReference>
<reference evidence="7" key="1">
    <citation type="submission" date="2016-10" db="EMBL/GenBank/DDBJ databases">
        <authorList>
            <person name="Varghese N."/>
            <person name="Submissions S."/>
        </authorList>
    </citation>
    <scope>NUCLEOTIDE SEQUENCE [LARGE SCALE GENOMIC DNA]</scope>
    <source>
        <strain evidence="7">DSM 43161</strain>
    </source>
</reference>
<feature type="domain" description="PBP" evidence="5">
    <location>
        <begin position="62"/>
        <end position="354"/>
    </location>
</feature>
<dbReference type="AlphaFoldDB" id="A0A1I5F285"/>
<dbReference type="PANTHER" id="PTHR42996:SF1">
    <property type="entry name" value="PHOSPHATE-BINDING PROTEIN PSTS"/>
    <property type="match status" value="1"/>
</dbReference>
<dbReference type="GO" id="GO:0043190">
    <property type="term" value="C:ATP-binding cassette (ABC) transporter complex"/>
    <property type="evidence" value="ECO:0007669"/>
    <property type="project" value="InterPro"/>
</dbReference>
<keyword evidence="7" id="KW-1185">Reference proteome</keyword>
<dbReference type="NCBIfam" id="TIGR00975">
    <property type="entry name" value="3a0107s03"/>
    <property type="match status" value="1"/>
</dbReference>
<accession>A0A1I5F285</accession>
<dbReference type="EMBL" id="FOWE01000004">
    <property type="protein sequence ID" value="SFO17760.1"/>
    <property type="molecule type" value="Genomic_DNA"/>
</dbReference>
<evidence type="ECO:0000313" key="7">
    <source>
        <dbReference type="Proteomes" id="UP000183642"/>
    </source>
</evidence>
<dbReference type="InterPro" id="IPR024370">
    <property type="entry name" value="PBP_domain"/>
</dbReference>
<name>A0A1I5F285_9ACTN</name>
<dbReference type="Pfam" id="PF12849">
    <property type="entry name" value="PBP_like_2"/>
    <property type="match status" value="1"/>
</dbReference>
<comment type="similarity">
    <text evidence="1 4">Belongs to the PstS family.</text>
</comment>
<evidence type="ECO:0000313" key="6">
    <source>
        <dbReference type="EMBL" id="SFO17760.1"/>
    </source>
</evidence>
<dbReference type="PANTHER" id="PTHR42996">
    <property type="entry name" value="PHOSPHATE-BINDING PROTEIN PSTS"/>
    <property type="match status" value="1"/>
</dbReference>
<dbReference type="PIRSF" id="PIRSF002756">
    <property type="entry name" value="PstS"/>
    <property type="match status" value="1"/>
</dbReference>
<evidence type="ECO:0000256" key="4">
    <source>
        <dbReference type="PIRNR" id="PIRNR002756"/>
    </source>
</evidence>
<dbReference type="CDD" id="cd13565">
    <property type="entry name" value="PBP2_PstS"/>
    <property type="match status" value="1"/>
</dbReference>
<protein>
    <recommendedName>
        <fullName evidence="4">Phosphate-binding protein</fullName>
    </recommendedName>
</protein>
<organism evidence="6 7">
    <name type="scientific">Geodermatophilus obscurus</name>
    <dbReference type="NCBI Taxonomy" id="1861"/>
    <lineage>
        <taxon>Bacteria</taxon>
        <taxon>Bacillati</taxon>
        <taxon>Actinomycetota</taxon>
        <taxon>Actinomycetes</taxon>
        <taxon>Geodermatophilales</taxon>
        <taxon>Geodermatophilaceae</taxon>
        <taxon>Geodermatophilus</taxon>
    </lineage>
</organism>
<evidence type="ECO:0000256" key="1">
    <source>
        <dbReference type="ARBA" id="ARBA00008725"/>
    </source>
</evidence>
<dbReference type="Gene3D" id="3.40.190.10">
    <property type="entry name" value="Periplasmic binding protein-like II"/>
    <property type="match status" value="2"/>
</dbReference>
<dbReference type="GO" id="GO:0042301">
    <property type="term" value="F:phosphate ion binding"/>
    <property type="evidence" value="ECO:0007669"/>
    <property type="project" value="InterPro"/>
</dbReference>
<keyword evidence="3 4" id="KW-0592">Phosphate transport</keyword>
<keyword evidence="2 4" id="KW-0813">Transport</keyword>
<dbReference type="GO" id="GO:0035435">
    <property type="term" value="P:phosphate ion transmembrane transport"/>
    <property type="evidence" value="ECO:0007669"/>
    <property type="project" value="InterPro"/>
</dbReference>
<proteinExistence type="inferred from homology"/>
<sequence length="387" mass="39435">MPGIEVRVPLPKGTELKLSTRSRAVALSAALAGTLSLAACGASNETEGTSGGNGGGGGSAAELSGDLVGAGASSQQAAMEAWQAGFEGEYPDVQFSYDPAGSGAGREQFIDGRADFAGSDAALDEEELTAAQERCAGGEVFELPNYISPIAVIFNLEGVDSLNLTPDLIARIFTGQITTWNDPAIAEANPDAQLPDTGITPVHRGDDSGTTDNFTDYLFQTAPDVWTSEPDGVWPLPGGEAANGTSGVVGVVESTAGAVTYADASRAGDLGVASVAVGQEFVAPSAEAAAAIVENSPPVEGRGEYDFAIELNRQTEGSGEYPIVLVSYHVGCVQYDDQAAADNVKAFMSYVISEDGQAAAAENAGNAPISDTLREQAQTAVDAITAG</sequence>
<evidence type="ECO:0000256" key="3">
    <source>
        <dbReference type="ARBA" id="ARBA00022592"/>
    </source>
</evidence>
<dbReference type="InterPro" id="IPR050962">
    <property type="entry name" value="Phosphate-bind_PstS"/>
</dbReference>
<dbReference type="InterPro" id="IPR005673">
    <property type="entry name" value="ABC_phos-bd_PstS"/>
</dbReference>
<evidence type="ECO:0000259" key="5">
    <source>
        <dbReference type="Pfam" id="PF12849"/>
    </source>
</evidence>
<dbReference type="SUPFAM" id="SSF53850">
    <property type="entry name" value="Periplasmic binding protein-like II"/>
    <property type="match status" value="1"/>
</dbReference>